<dbReference type="PANTHER" id="PTHR46796:SF13">
    <property type="entry name" value="HTH-TYPE TRANSCRIPTIONAL ACTIVATOR RHAS"/>
    <property type="match status" value="1"/>
</dbReference>
<comment type="caution">
    <text evidence="5">The sequence shown here is derived from an EMBL/GenBank/DDBJ whole genome shotgun (WGS) entry which is preliminary data.</text>
</comment>
<evidence type="ECO:0000256" key="3">
    <source>
        <dbReference type="ARBA" id="ARBA00023163"/>
    </source>
</evidence>
<evidence type="ECO:0000256" key="2">
    <source>
        <dbReference type="ARBA" id="ARBA00023125"/>
    </source>
</evidence>
<dbReference type="InterPro" id="IPR046532">
    <property type="entry name" value="DUF6597"/>
</dbReference>
<evidence type="ECO:0000259" key="4">
    <source>
        <dbReference type="PROSITE" id="PS01124"/>
    </source>
</evidence>
<organism evidence="5 6">
    <name type="scientific">Brevibacillus choshinensis</name>
    <dbReference type="NCBI Taxonomy" id="54911"/>
    <lineage>
        <taxon>Bacteria</taxon>
        <taxon>Bacillati</taxon>
        <taxon>Bacillota</taxon>
        <taxon>Bacilli</taxon>
        <taxon>Bacillales</taxon>
        <taxon>Paenibacillaceae</taxon>
        <taxon>Brevibacillus</taxon>
    </lineage>
</organism>
<proteinExistence type="predicted"/>
<name>A0ABR5NFA6_BRECH</name>
<dbReference type="InterPro" id="IPR050204">
    <property type="entry name" value="AraC_XylS_family_regulators"/>
</dbReference>
<dbReference type="Gene3D" id="1.10.10.60">
    <property type="entry name" value="Homeodomain-like"/>
    <property type="match status" value="1"/>
</dbReference>
<sequence length="277" mass="31804">MAPLKRIYRPLQPPVIQKGLLQPHYDYREYEPSDGLEPYVACYWTSDFSPIEHTQLHRIIPDGCIDIIVDRKAPSLTKGAFISELMTSYEVLDLTRPQSLFGIRFFAETIHLFLRDPVSAFRGSPPLLADLWGSEAGLLVEEMMEAPGIREMIEVVERKLRRCLHSHSSISEGLLQTSISYLYAAQGNLSIKALAETLCYSERNLRRMFQHELGVSPKELSQIIRFQAMLQSLYHTPPAHLTQLAYTYGYFDQPHFIKEFKRFYGLPPSQVLVPSQL</sequence>
<keyword evidence="1" id="KW-0805">Transcription regulation</keyword>
<dbReference type="PROSITE" id="PS01124">
    <property type="entry name" value="HTH_ARAC_FAMILY_2"/>
    <property type="match status" value="1"/>
</dbReference>
<protein>
    <recommendedName>
        <fullName evidence="4">HTH araC/xylS-type domain-containing protein</fullName>
    </recommendedName>
</protein>
<dbReference type="SUPFAM" id="SSF46689">
    <property type="entry name" value="Homeodomain-like"/>
    <property type="match status" value="1"/>
</dbReference>
<dbReference type="InterPro" id="IPR009057">
    <property type="entry name" value="Homeodomain-like_sf"/>
</dbReference>
<dbReference type="EMBL" id="LJJB01000007">
    <property type="protein sequence ID" value="KQL50066.1"/>
    <property type="molecule type" value="Genomic_DNA"/>
</dbReference>
<evidence type="ECO:0000313" key="6">
    <source>
        <dbReference type="Proteomes" id="UP000051063"/>
    </source>
</evidence>
<evidence type="ECO:0000256" key="1">
    <source>
        <dbReference type="ARBA" id="ARBA00023015"/>
    </source>
</evidence>
<keyword evidence="2" id="KW-0238">DNA-binding</keyword>
<dbReference type="PANTHER" id="PTHR46796">
    <property type="entry name" value="HTH-TYPE TRANSCRIPTIONAL ACTIVATOR RHAS-RELATED"/>
    <property type="match status" value="1"/>
</dbReference>
<dbReference type="SMART" id="SM00342">
    <property type="entry name" value="HTH_ARAC"/>
    <property type="match status" value="1"/>
</dbReference>
<feature type="domain" description="HTH araC/xylS-type" evidence="4">
    <location>
        <begin position="176"/>
        <end position="274"/>
    </location>
</feature>
<keyword evidence="3" id="KW-0804">Transcription</keyword>
<accession>A0ABR5NFA6</accession>
<keyword evidence="6" id="KW-1185">Reference proteome</keyword>
<dbReference type="InterPro" id="IPR018060">
    <property type="entry name" value="HTH_AraC"/>
</dbReference>
<dbReference type="Pfam" id="PF12833">
    <property type="entry name" value="HTH_18"/>
    <property type="match status" value="1"/>
</dbReference>
<dbReference type="Pfam" id="PF20240">
    <property type="entry name" value="DUF6597"/>
    <property type="match status" value="1"/>
</dbReference>
<dbReference type="Proteomes" id="UP000051063">
    <property type="component" value="Unassembled WGS sequence"/>
</dbReference>
<reference evidence="5 6" key="1">
    <citation type="submission" date="2015-09" db="EMBL/GenBank/DDBJ databases">
        <title>Genome sequencing project for genomic taxonomy and phylogenomics of Bacillus-like bacteria.</title>
        <authorList>
            <person name="Liu B."/>
            <person name="Wang J."/>
            <person name="Zhu Y."/>
            <person name="Liu G."/>
            <person name="Chen Q."/>
            <person name="Chen Z."/>
            <person name="Lan J."/>
            <person name="Che J."/>
            <person name="Ge C."/>
            <person name="Shi H."/>
            <person name="Pan Z."/>
            <person name="Liu X."/>
        </authorList>
    </citation>
    <scope>NUCLEOTIDE SEQUENCE [LARGE SCALE GENOMIC DNA]</scope>
    <source>
        <strain evidence="5 6">DSM 8552</strain>
    </source>
</reference>
<gene>
    <name evidence="5" type="ORF">AN963_01310</name>
</gene>
<evidence type="ECO:0000313" key="5">
    <source>
        <dbReference type="EMBL" id="KQL50066.1"/>
    </source>
</evidence>